<dbReference type="Proteomes" id="UP000265200">
    <property type="component" value="Chromosome 8"/>
</dbReference>
<accession>A0A3P9JFH7</accession>
<sequence length="289" mass="32611">YQTHLFICLFTGCHESKQKTAEVFCLVCHGLGFSKRGDISFNAFFRETGGGQYVPRAVLDRSGAHYSCSTLITGKEDAANNYARGHQIIGKEILNLVLDRICKLVGKFRASVYVYLQVLPTWIHFPLATYASIISAEKAYHEQLTMVKCDPHYGKYMACCLLYCGDVVSKDVNATITSIQNKHSIQFGLDWCPTGFKVGINYQPPTIVPGGELTKVQRLKTTCCSCSCTNVVAEINPKTWNANRNIFKVKLVWFNLCGLLFYFFLPVFSQHIMSGYCKKTRLFLILMKQ</sequence>
<organism evidence="11 12">
    <name type="scientific">Oryzias latipes</name>
    <name type="common">Japanese rice fish</name>
    <name type="synonym">Japanese killifish</name>
    <dbReference type="NCBI Taxonomy" id="8090"/>
    <lineage>
        <taxon>Eukaryota</taxon>
        <taxon>Metazoa</taxon>
        <taxon>Chordata</taxon>
        <taxon>Craniata</taxon>
        <taxon>Vertebrata</taxon>
        <taxon>Euteleostomi</taxon>
        <taxon>Actinopterygii</taxon>
        <taxon>Neopterygii</taxon>
        <taxon>Teleostei</taxon>
        <taxon>Neoteleostei</taxon>
        <taxon>Acanthomorphata</taxon>
        <taxon>Ovalentaria</taxon>
        <taxon>Atherinomorphae</taxon>
        <taxon>Beloniformes</taxon>
        <taxon>Adrianichthyidae</taxon>
        <taxon>Oryziinae</taxon>
        <taxon>Oryzias</taxon>
    </lineage>
</organism>
<protein>
    <recommendedName>
        <fullName evidence="10">Tubulin/FtsZ 2-layer sandwich domain-containing protein</fullName>
    </recommendedName>
</protein>
<evidence type="ECO:0000313" key="11">
    <source>
        <dbReference type="Ensembl" id="ENSORLP00015031065.1"/>
    </source>
</evidence>
<dbReference type="InterPro" id="IPR000217">
    <property type="entry name" value="Tubulin"/>
</dbReference>
<dbReference type="Gene3D" id="3.30.1330.20">
    <property type="entry name" value="Tubulin/FtsZ, C-terminal domain"/>
    <property type="match status" value="1"/>
</dbReference>
<dbReference type="GO" id="GO:0007017">
    <property type="term" value="P:microtubule-based process"/>
    <property type="evidence" value="ECO:0007669"/>
    <property type="project" value="InterPro"/>
</dbReference>
<comment type="subcellular location">
    <subcellularLocation>
        <location evidence="1">Cytoplasm</location>
    </subcellularLocation>
</comment>
<dbReference type="GO" id="GO:0005525">
    <property type="term" value="F:GTP binding"/>
    <property type="evidence" value="ECO:0007669"/>
    <property type="project" value="UniProtKB-KW"/>
</dbReference>
<evidence type="ECO:0000256" key="7">
    <source>
        <dbReference type="ARBA" id="ARBA00023134"/>
    </source>
</evidence>
<dbReference type="Pfam" id="PF03953">
    <property type="entry name" value="Tubulin_C"/>
    <property type="match status" value="1"/>
</dbReference>
<evidence type="ECO:0000256" key="8">
    <source>
        <dbReference type="ARBA" id="ARBA00049117"/>
    </source>
</evidence>
<keyword evidence="9" id="KW-1133">Transmembrane helix</keyword>
<reference key="1">
    <citation type="journal article" date="2007" name="Nature">
        <title>The medaka draft genome and insights into vertebrate genome evolution.</title>
        <authorList>
            <person name="Kasahara M."/>
            <person name="Naruse K."/>
            <person name="Sasaki S."/>
            <person name="Nakatani Y."/>
            <person name="Qu W."/>
            <person name="Ahsan B."/>
            <person name="Yamada T."/>
            <person name="Nagayasu Y."/>
            <person name="Doi K."/>
            <person name="Kasai Y."/>
            <person name="Jindo T."/>
            <person name="Kobayashi D."/>
            <person name="Shimada A."/>
            <person name="Toyoda A."/>
            <person name="Kuroki Y."/>
            <person name="Fujiyama A."/>
            <person name="Sasaki T."/>
            <person name="Shimizu A."/>
            <person name="Asakawa S."/>
            <person name="Shimizu N."/>
            <person name="Hashimoto S."/>
            <person name="Yang J."/>
            <person name="Lee Y."/>
            <person name="Matsushima K."/>
            <person name="Sugano S."/>
            <person name="Sakaizumi M."/>
            <person name="Narita T."/>
            <person name="Ohishi K."/>
            <person name="Haga S."/>
            <person name="Ohta F."/>
            <person name="Nomoto H."/>
            <person name="Nogata K."/>
            <person name="Morishita T."/>
            <person name="Endo T."/>
            <person name="Shin-I T."/>
            <person name="Takeda H."/>
            <person name="Morishita S."/>
            <person name="Kohara Y."/>
        </authorList>
    </citation>
    <scope>NUCLEOTIDE SEQUENCE [LARGE SCALE GENOMIC DNA]</scope>
    <source>
        <strain>Hd-rR</strain>
    </source>
</reference>
<reference evidence="11" key="3">
    <citation type="submission" date="2025-08" db="UniProtKB">
        <authorList>
            <consortium name="Ensembl"/>
        </authorList>
    </citation>
    <scope>IDENTIFICATION</scope>
    <source>
        <strain evidence="11">HSOK</strain>
    </source>
</reference>
<dbReference type="Ensembl" id="ENSORLT00015033393.1">
    <property type="protein sequence ID" value="ENSORLP00015031065.1"/>
    <property type="gene ID" value="ENSORLG00015015128.1"/>
</dbReference>
<comment type="similarity">
    <text evidence="2">Belongs to the tubulin family.</text>
</comment>
<dbReference type="AlphaFoldDB" id="A0A3P9JFH7"/>
<keyword evidence="9" id="KW-0472">Membrane</keyword>
<reference evidence="11 12" key="2">
    <citation type="submission" date="2017-04" db="EMBL/GenBank/DDBJ databases">
        <title>CpG methylation of centromeres and impact of large insertions on vertebrate speciation.</title>
        <authorList>
            <person name="Ichikawa K."/>
            <person name="Yoshimura J."/>
            <person name="Morishita S."/>
        </authorList>
    </citation>
    <scope>NUCLEOTIDE SEQUENCE</scope>
    <source>
        <strain evidence="11 12">HSOK</strain>
    </source>
</reference>
<keyword evidence="4" id="KW-0493">Microtubule</keyword>
<evidence type="ECO:0000256" key="3">
    <source>
        <dbReference type="ARBA" id="ARBA00022490"/>
    </source>
</evidence>
<dbReference type="GO" id="GO:0005874">
    <property type="term" value="C:microtubule"/>
    <property type="evidence" value="ECO:0007669"/>
    <property type="project" value="UniProtKB-KW"/>
</dbReference>
<dbReference type="GO" id="GO:0005200">
    <property type="term" value="F:structural constituent of cytoskeleton"/>
    <property type="evidence" value="ECO:0007669"/>
    <property type="project" value="InterPro"/>
</dbReference>
<name>A0A3P9JFH7_ORYLA</name>
<evidence type="ECO:0000256" key="2">
    <source>
        <dbReference type="ARBA" id="ARBA00009636"/>
    </source>
</evidence>
<keyword evidence="7" id="KW-0342">GTP-binding</keyword>
<dbReference type="Gene3D" id="3.40.50.1440">
    <property type="entry name" value="Tubulin/FtsZ, GTPase domain"/>
    <property type="match status" value="1"/>
</dbReference>
<dbReference type="PRINTS" id="PR01162">
    <property type="entry name" value="ALPHATUBULIN"/>
</dbReference>
<dbReference type="InterPro" id="IPR008280">
    <property type="entry name" value="Tub_FtsZ_C"/>
</dbReference>
<evidence type="ECO:0000259" key="10">
    <source>
        <dbReference type="SMART" id="SM00865"/>
    </source>
</evidence>
<keyword evidence="6" id="KW-0378">Hydrolase</keyword>
<proteinExistence type="inferred from homology"/>
<feature type="transmembrane region" description="Helical" evidence="9">
    <location>
        <begin position="251"/>
        <end position="269"/>
    </location>
</feature>
<dbReference type="SUPFAM" id="SSF55307">
    <property type="entry name" value="Tubulin C-terminal domain-like"/>
    <property type="match status" value="1"/>
</dbReference>
<dbReference type="GO" id="GO:0005737">
    <property type="term" value="C:cytoplasm"/>
    <property type="evidence" value="ECO:0007669"/>
    <property type="project" value="UniProtKB-SubCell"/>
</dbReference>
<evidence type="ECO:0000256" key="4">
    <source>
        <dbReference type="ARBA" id="ARBA00022701"/>
    </source>
</evidence>
<dbReference type="SMART" id="SM00865">
    <property type="entry name" value="Tubulin_C"/>
    <property type="match status" value="1"/>
</dbReference>
<evidence type="ECO:0000256" key="1">
    <source>
        <dbReference type="ARBA" id="ARBA00004496"/>
    </source>
</evidence>
<dbReference type="InterPro" id="IPR037103">
    <property type="entry name" value="Tubulin/FtsZ-like_C"/>
</dbReference>
<dbReference type="InterPro" id="IPR018316">
    <property type="entry name" value="Tubulin/FtsZ_2-layer-sand-dom"/>
</dbReference>
<dbReference type="InterPro" id="IPR002452">
    <property type="entry name" value="Alpha_tubulin"/>
</dbReference>
<evidence type="ECO:0000256" key="6">
    <source>
        <dbReference type="ARBA" id="ARBA00022801"/>
    </source>
</evidence>
<dbReference type="PANTHER" id="PTHR11588">
    <property type="entry name" value="TUBULIN"/>
    <property type="match status" value="1"/>
</dbReference>
<keyword evidence="3" id="KW-0963">Cytoplasm</keyword>
<dbReference type="GO" id="GO:0016787">
    <property type="term" value="F:hydrolase activity"/>
    <property type="evidence" value="ECO:0007669"/>
    <property type="project" value="UniProtKB-KW"/>
</dbReference>
<reference evidence="11" key="4">
    <citation type="submission" date="2025-09" db="UniProtKB">
        <authorList>
            <consortium name="Ensembl"/>
        </authorList>
    </citation>
    <scope>IDENTIFICATION</scope>
    <source>
        <strain evidence="11">HSOK</strain>
    </source>
</reference>
<comment type="catalytic activity">
    <reaction evidence="8">
        <text>GTP + H2O = GDP + phosphate + H(+)</text>
        <dbReference type="Rhea" id="RHEA:19669"/>
        <dbReference type="ChEBI" id="CHEBI:15377"/>
        <dbReference type="ChEBI" id="CHEBI:15378"/>
        <dbReference type="ChEBI" id="CHEBI:37565"/>
        <dbReference type="ChEBI" id="CHEBI:43474"/>
        <dbReference type="ChEBI" id="CHEBI:58189"/>
    </reaction>
    <physiologicalReaction direction="left-to-right" evidence="8">
        <dbReference type="Rhea" id="RHEA:19670"/>
    </physiologicalReaction>
</comment>
<keyword evidence="5" id="KW-0547">Nucleotide-binding</keyword>
<evidence type="ECO:0000313" key="12">
    <source>
        <dbReference type="Proteomes" id="UP000265200"/>
    </source>
</evidence>
<keyword evidence="9" id="KW-0812">Transmembrane</keyword>
<dbReference type="InterPro" id="IPR036525">
    <property type="entry name" value="Tubulin/FtsZ_GTPase_sf"/>
</dbReference>
<evidence type="ECO:0000256" key="9">
    <source>
        <dbReference type="SAM" id="Phobius"/>
    </source>
</evidence>
<dbReference type="SUPFAM" id="SSF52490">
    <property type="entry name" value="Tubulin nucleotide-binding domain-like"/>
    <property type="match status" value="1"/>
</dbReference>
<evidence type="ECO:0000256" key="5">
    <source>
        <dbReference type="ARBA" id="ARBA00022741"/>
    </source>
</evidence>
<feature type="domain" description="Tubulin/FtsZ 2-layer sandwich" evidence="10">
    <location>
        <begin position="112"/>
        <end position="237"/>
    </location>
</feature>